<dbReference type="GO" id="GO:0005768">
    <property type="term" value="C:endosome"/>
    <property type="evidence" value="ECO:0007669"/>
    <property type="project" value="UniProtKB-SubCell"/>
</dbReference>
<dbReference type="Pfam" id="PF03097">
    <property type="entry name" value="BRO1"/>
    <property type="match status" value="2"/>
</dbReference>
<dbReference type="PANTHER" id="PTHR23030:SF30">
    <property type="entry name" value="TYROSINE-PROTEIN PHOSPHATASE NON-RECEPTOR TYPE 23"/>
    <property type="match status" value="1"/>
</dbReference>
<dbReference type="InterPro" id="IPR025304">
    <property type="entry name" value="ALIX_V_dom"/>
</dbReference>
<name>A0A183LA31_9TREM</name>
<accession>A0A183LA31</accession>
<dbReference type="EMBL" id="UZAI01000126">
    <property type="protein sequence ID" value="VDO48890.1"/>
    <property type="molecule type" value="Genomic_DNA"/>
</dbReference>
<sequence length="803" mass="88739">MNFLSIPLKKSAPVDLSSNFQQLIALQYGALTANACLGSLGELSSMRTVACVKGDNYNPTVEAIAAYHDAMYQLEGRLNVNVASRVDFKWSDISGKSNKSRRLQIASCTFDYISSDLMSGVKDPLPDLTSSALTLFSNLMLAQAYECVLSKAEKARIASTLTNLYEDCLSDCSGGAKNDWSGVLSMKKGLYEALTQYHQSKACCEARQYGEQVARISFAYELIKGVARNSCFQRKNLVEQFKQEESVAIKDNDHIYHEKVPPRGSLAPVESVDVIKKTPLTFPLSSSNTKDYFENLLPIAVTEAVNTAKGVRASLIDSEICTLRGASTKVNEVLASYNFPAALLAKGSNSITDNILSKATSIRRDGGAEKLYQQLMSIPECVQRNKEIIEAEKSSLDDEESSDNSLRKQYGERWSRKPSSELNKLWRSDIQKCLNLLEQTTKTDASLLERYEKHKEHFEILSKPEDELETLIGSDAKFAESGTEANNEELRSELTQLCNKLELIKTERNDLIEQLKLVDYSPDLVKKLLTYYSEHNETVDLQIATDMLDEKMVSVRELIQENLNKQESLLNELQTKADMFYGGSDGNSKDKGLLTMLNLAADEYSALKEAVSDATKFYAELTEICVNTQCKIEDFCAARTTEKNELMSDITTNISRVRVSDQQVFPKPSVPTRPEPSYVNRVNPVPPAVPQVPMPTPTIPMMNSTTYPMPQAWNPQGYPVMPQPSPYGMAPYPTMYPFYGAYPTMPMPPNAAFSPPNMMLPAHSMGGNGAFPSVGGGNTDAHAPLAGGGLQGQYLPGQPSAQP</sequence>
<gene>
    <name evidence="7" type="ORF">SMRZ_LOCUS656</name>
</gene>
<dbReference type="InterPro" id="IPR004328">
    <property type="entry name" value="BRO1_dom"/>
</dbReference>
<dbReference type="Proteomes" id="UP000277204">
    <property type="component" value="Unassembled WGS sequence"/>
</dbReference>
<dbReference type="GO" id="GO:0043328">
    <property type="term" value="P:protein transport to vacuole involved in ubiquitin-dependent protein catabolic process via the multivesicular body sorting pathway"/>
    <property type="evidence" value="ECO:0007669"/>
    <property type="project" value="TreeGrafter"/>
</dbReference>
<evidence type="ECO:0000256" key="2">
    <source>
        <dbReference type="ARBA" id="ARBA00004496"/>
    </source>
</evidence>
<evidence type="ECO:0000256" key="3">
    <source>
        <dbReference type="ARBA" id="ARBA00022490"/>
    </source>
</evidence>
<dbReference type="Gene3D" id="1.25.40.280">
    <property type="entry name" value="alix/aip1 like domains"/>
    <property type="match status" value="2"/>
</dbReference>
<evidence type="ECO:0000313" key="8">
    <source>
        <dbReference type="Proteomes" id="UP000277204"/>
    </source>
</evidence>
<feature type="region of interest" description="Disordered" evidence="6">
    <location>
        <begin position="392"/>
        <end position="413"/>
    </location>
</feature>
<evidence type="ECO:0000256" key="4">
    <source>
        <dbReference type="ARBA" id="ARBA00022753"/>
    </source>
</evidence>
<dbReference type="AlphaFoldDB" id="A0A183LA31"/>
<keyword evidence="4" id="KW-0967">Endosome</keyword>
<keyword evidence="5" id="KW-0175">Coiled coil</keyword>
<feature type="coiled-coil region" evidence="5">
    <location>
        <begin position="487"/>
        <end position="514"/>
    </location>
</feature>
<dbReference type="InterPro" id="IPR038499">
    <property type="entry name" value="BRO1_sf"/>
</dbReference>
<organism evidence="7 8">
    <name type="scientific">Schistosoma margrebowiei</name>
    <dbReference type="NCBI Taxonomy" id="48269"/>
    <lineage>
        <taxon>Eukaryota</taxon>
        <taxon>Metazoa</taxon>
        <taxon>Spiralia</taxon>
        <taxon>Lophotrochozoa</taxon>
        <taxon>Platyhelminthes</taxon>
        <taxon>Trematoda</taxon>
        <taxon>Digenea</taxon>
        <taxon>Strigeidida</taxon>
        <taxon>Schistosomatoidea</taxon>
        <taxon>Schistosomatidae</taxon>
        <taxon>Schistosoma</taxon>
    </lineage>
</organism>
<dbReference type="STRING" id="48269.A0A183LA31"/>
<comment type="subcellular location">
    <subcellularLocation>
        <location evidence="2">Cytoplasm</location>
    </subcellularLocation>
    <subcellularLocation>
        <location evidence="1">Endosome</location>
    </subcellularLocation>
</comment>
<dbReference type="PANTHER" id="PTHR23030">
    <property type="entry name" value="PCD6 INTERACTING PROTEIN-RELATED"/>
    <property type="match status" value="1"/>
</dbReference>
<dbReference type="Gene3D" id="1.20.120.560">
    <property type="entry name" value="alix/aip1 in complex with the ypdl late domain"/>
    <property type="match status" value="1"/>
</dbReference>
<keyword evidence="3" id="KW-0963">Cytoplasm</keyword>
<reference evidence="7 8" key="1">
    <citation type="submission" date="2018-11" db="EMBL/GenBank/DDBJ databases">
        <authorList>
            <consortium name="Pathogen Informatics"/>
        </authorList>
    </citation>
    <scope>NUCLEOTIDE SEQUENCE [LARGE SCALE GENOMIC DNA]</scope>
    <source>
        <strain evidence="7 8">Zambia</strain>
    </source>
</reference>
<keyword evidence="8" id="KW-1185">Reference proteome</keyword>
<protein>
    <submittedName>
        <fullName evidence="7">Uncharacterized protein</fullName>
    </submittedName>
</protein>
<feature type="region of interest" description="Disordered" evidence="6">
    <location>
        <begin position="776"/>
        <end position="803"/>
    </location>
</feature>
<dbReference type="SMART" id="SM01041">
    <property type="entry name" value="BRO1"/>
    <property type="match status" value="1"/>
</dbReference>
<evidence type="ECO:0000313" key="7">
    <source>
        <dbReference type="EMBL" id="VDO48890.1"/>
    </source>
</evidence>
<dbReference type="Gene3D" id="1.20.140.50">
    <property type="entry name" value="alix/aip1 like domains"/>
    <property type="match status" value="1"/>
</dbReference>
<evidence type="ECO:0000256" key="1">
    <source>
        <dbReference type="ARBA" id="ARBA00004177"/>
    </source>
</evidence>
<evidence type="ECO:0000256" key="5">
    <source>
        <dbReference type="SAM" id="Coils"/>
    </source>
</evidence>
<proteinExistence type="predicted"/>
<dbReference type="Pfam" id="PF13949">
    <property type="entry name" value="ALIX_LYPXL_bnd"/>
    <property type="match status" value="1"/>
</dbReference>
<evidence type="ECO:0000256" key="6">
    <source>
        <dbReference type="SAM" id="MobiDB-lite"/>
    </source>
</evidence>
<feature type="compositionally biased region" description="Low complexity" evidence="6">
    <location>
        <begin position="792"/>
        <end position="803"/>
    </location>
</feature>
<dbReference type="PROSITE" id="PS51180">
    <property type="entry name" value="BRO1"/>
    <property type="match status" value="1"/>
</dbReference>